<dbReference type="InterPro" id="IPR029044">
    <property type="entry name" value="Nucleotide-diphossugar_trans"/>
</dbReference>
<dbReference type="Pfam" id="PF00535">
    <property type="entry name" value="Glycos_transf_2"/>
    <property type="match status" value="1"/>
</dbReference>
<dbReference type="EMBL" id="CAFAAP010000025">
    <property type="protein sequence ID" value="CAB4796308.1"/>
    <property type="molecule type" value="Genomic_DNA"/>
</dbReference>
<dbReference type="GO" id="GO:0005886">
    <property type="term" value="C:plasma membrane"/>
    <property type="evidence" value="ECO:0007669"/>
    <property type="project" value="TreeGrafter"/>
</dbReference>
<evidence type="ECO:0000313" key="4">
    <source>
        <dbReference type="EMBL" id="CAB4599235.1"/>
    </source>
</evidence>
<feature type="domain" description="Glycosyltransferase 2-like" evidence="2">
    <location>
        <begin position="9"/>
        <end position="172"/>
    </location>
</feature>
<dbReference type="EMBL" id="CAEZUN010000049">
    <property type="protein sequence ID" value="CAB4599235.1"/>
    <property type="molecule type" value="Genomic_DNA"/>
</dbReference>
<dbReference type="EMBL" id="CAEZSE010000003">
    <property type="protein sequence ID" value="CAB4529548.1"/>
    <property type="molecule type" value="Genomic_DNA"/>
</dbReference>
<evidence type="ECO:0000259" key="2">
    <source>
        <dbReference type="Pfam" id="PF00535"/>
    </source>
</evidence>
<dbReference type="EMBL" id="CAFBOV010000196">
    <property type="protein sequence ID" value="CAB5003333.1"/>
    <property type="molecule type" value="Genomic_DNA"/>
</dbReference>
<gene>
    <name evidence="3" type="ORF">UFOPK1353_00041</name>
    <name evidence="4" type="ORF">UFOPK1826_00536</name>
    <name evidence="5" type="ORF">UFOPK2292_00743</name>
    <name evidence="6" type="ORF">UFOPK2855_00985</name>
    <name evidence="7" type="ORF">UFOPK3026_00279</name>
    <name evidence="8" type="ORF">UFOPK4020_00957</name>
    <name evidence="9" type="ORF">UFOPK4345_01134</name>
</gene>
<evidence type="ECO:0000313" key="6">
    <source>
        <dbReference type="EMBL" id="CAB4765651.1"/>
    </source>
</evidence>
<keyword evidence="1" id="KW-0472">Membrane</keyword>
<organism evidence="3">
    <name type="scientific">freshwater metagenome</name>
    <dbReference type="NCBI Taxonomy" id="449393"/>
    <lineage>
        <taxon>unclassified sequences</taxon>
        <taxon>metagenomes</taxon>
        <taxon>ecological metagenomes</taxon>
    </lineage>
</organism>
<dbReference type="EMBL" id="CAFBQV010000201">
    <property type="protein sequence ID" value="CAB5067056.1"/>
    <property type="molecule type" value="Genomic_DNA"/>
</dbReference>
<feature type="transmembrane region" description="Helical" evidence="1">
    <location>
        <begin position="266"/>
        <end position="293"/>
    </location>
</feature>
<sequence length="315" mass="35666">MTASKKLISIVIPAYNEEDCVNELARQLTKVMDKLKKYKFEVLIVENGSKDKTWSLLQKIAVADRRFKPIRLSRNFGMDGGITAGLELATGDACVIMTADLQDPPELIIDFAKKWEEGYENIYMVVEKRETSGLLRRFNSRMFYFVADRLTDGLIPKGVSDYRLVDRKVYESVRSMRESNRFVRGLFAWVGFKSFGISRPRPARFGGDSKAKLTTVLRLAKHGILSFSDVPLRFITWFGIGCSGIALTTMVIFAILKFIIGTPFAGFATIVTIVLFFFGLLSFMIGILAEYVAMIHSEVKNRPNFIIAEVINNKY</sequence>
<dbReference type="SUPFAM" id="SSF53448">
    <property type="entry name" value="Nucleotide-diphospho-sugar transferases"/>
    <property type="match status" value="1"/>
</dbReference>
<keyword evidence="1" id="KW-0812">Transmembrane</keyword>
<evidence type="ECO:0000313" key="9">
    <source>
        <dbReference type="EMBL" id="CAB5067056.1"/>
    </source>
</evidence>
<evidence type="ECO:0000313" key="7">
    <source>
        <dbReference type="EMBL" id="CAB4796308.1"/>
    </source>
</evidence>
<evidence type="ECO:0000313" key="5">
    <source>
        <dbReference type="EMBL" id="CAB4669808.1"/>
    </source>
</evidence>
<keyword evidence="1" id="KW-1133">Transmembrane helix</keyword>
<feature type="transmembrane region" description="Helical" evidence="1">
    <location>
        <begin position="234"/>
        <end position="260"/>
    </location>
</feature>
<dbReference type="CDD" id="cd04187">
    <property type="entry name" value="DPM1_like_bac"/>
    <property type="match status" value="1"/>
</dbReference>
<proteinExistence type="predicted"/>
<accession>A0A6J6AT94</accession>
<dbReference type="EMBL" id="CAEZZK010000203">
    <property type="protein sequence ID" value="CAB4765651.1"/>
    <property type="molecule type" value="Genomic_DNA"/>
</dbReference>
<reference evidence="3" key="1">
    <citation type="submission" date="2020-05" db="EMBL/GenBank/DDBJ databases">
        <authorList>
            <person name="Chiriac C."/>
            <person name="Salcher M."/>
            <person name="Ghai R."/>
            <person name="Kavagutti S V."/>
        </authorList>
    </citation>
    <scope>NUCLEOTIDE SEQUENCE</scope>
</reference>
<dbReference type="PANTHER" id="PTHR48090:SF8">
    <property type="entry name" value="GLYCOSYLTRANSFERASE CSBB-RELATED"/>
    <property type="match status" value="1"/>
</dbReference>
<name>A0A6J6AT94_9ZZZZ</name>
<evidence type="ECO:0000313" key="3">
    <source>
        <dbReference type="EMBL" id="CAB4529548.1"/>
    </source>
</evidence>
<dbReference type="InterPro" id="IPR050256">
    <property type="entry name" value="Glycosyltransferase_2"/>
</dbReference>
<dbReference type="PANTHER" id="PTHR48090">
    <property type="entry name" value="UNDECAPRENYL-PHOSPHATE 4-DEOXY-4-FORMAMIDO-L-ARABINOSE TRANSFERASE-RELATED"/>
    <property type="match status" value="1"/>
</dbReference>
<dbReference type="EMBL" id="CAEZWU010000096">
    <property type="protein sequence ID" value="CAB4669808.1"/>
    <property type="molecule type" value="Genomic_DNA"/>
</dbReference>
<evidence type="ECO:0000256" key="1">
    <source>
        <dbReference type="SAM" id="Phobius"/>
    </source>
</evidence>
<protein>
    <submittedName>
        <fullName evidence="3">Unannotated protein</fullName>
    </submittedName>
</protein>
<dbReference type="AlphaFoldDB" id="A0A6J6AT94"/>
<evidence type="ECO:0000313" key="8">
    <source>
        <dbReference type="EMBL" id="CAB5003333.1"/>
    </source>
</evidence>
<dbReference type="InterPro" id="IPR001173">
    <property type="entry name" value="Glyco_trans_2-like"/>
</dbReference>
<dbReference type="Gene3D" id="3.90.550.10">
    <property type="entry name" value="Spore Coat Polysaccharide Biosynthesis Protein SpsA, Chain A"/>
    <property type="match status" value="1"/>
</dbReference>